<keyword evidence="2" id="KW-1185">Reference proteome</keyword>
<reference evidence="1 2" key="1">
    <citation type="submission" date="2020-02" db="EMBL/GenBank/DDBJ databases">
        <title>A chromosome-scale genome assembly of the black bullhead catfish (Ameiurus melas).</title>
        <authorList>
            <person name="Wen M."/>
            <person name="Zham M."/>
            <person name="Cabau C."/>
            <person name="Klopp C."/>
            <person name="Donnadieu C."/>
            <person name="Roques C."/>
            <person name="Bouchez O."/>
            <person name="Lampietro C."/>
            <person name="Jouanno E."/>
            <person name="Herpin A."/>
            <person name="Louis A."/>
            <person name="Berthelot C."/>
            <person name="Parey E."/>
            <person name="Roest-Crollius H."/>
            <person name="Braasch I."/>
            <person name="Postlethwait J."/>
            <person name="Robinson-Rechavi M."/>
            <person name="Echchiki A."/>
            <person name="Begum T."/>
            <person name="Montfort J."/>
            <person name="Schartl M."/>
            <person name="Bobe J."/>
            <person name="Guiguen Y."/>
        </authorList>
    </citation>
    <scope>NUCLEOTIDE SEQUENCE [LARGE SCALE GENOMIC DNA]</scope>
    <source>
        <strain evidence="1">M_S1</strain>
        <tissue evidence="1">Blood</tissue>
    </source>
</reference>
<dbReference type="AlphaFoldDB" id="A0A7J6AEE0"/>
<organism evidence="1 2">
    <name type="scientific">Ameiurus melas</name>
    <name type="common">Black bullhead</name>
    <name type="synonym">Silurus melas</name>
    <dbReference type="NCBI Taxonomy" id="219545"/>
    <lineage>
        <taxon>Eukaryota</taxon>
        <taxon>Metazoa</taxon>
        <taxon>Chordata</taxon>
        <taxon>Craniata</taxon>
        <taxon>Vertebrata</taxon>
        <taxon>Euteleostomi</taxon>
        <taxon>Actinopterygii</taxon>
        <taxon>Neopterygii</taxon>
        <taxon>Teleostei</taxon>
        <taxon>Ostariophysi</taxon>
        <taxon>Siluriformes</taxon>
        <taxon>Ictaluridae</taxon>
        <taxon>Ameiurus</taxon>
    </lineage>
</organism>
<name>A0A7J6AEE0_AMEME</name>
<evidence type="ECO:0000313" key="1">
    <source>
        <dbReference type="EMBL" id="KAF4081232.1"/>
    </source>
</evidence>
<proteinExistence type="predicted"/>
<protein>
    <submittedName>
        <fullName evidence="1">Uncharacterized protein</fullName>
    </submittedName>
</protein>
<gene>
    <name evidence="1" type="ORF">AMELA_G00159050</name>
</gene>
<dbReference type="EMBL" id="JAAGNN010000013">
    <property type="protein sequence ID" value="KAF4081232.1"/>
    <property type="molecule type" value="Genomic_DNA"/>
</dbReference>
<evidence type="ECO:0000313" key="2">
    <source>
        <dbReference type="Proteomes" id="UP000593565"/>
    </source>
</evidence>
<sequence>MTHPGLQHKRTPAFTKRWMYEQSIEDYTWSRRKDRKKGLRVCVWPLTWISSPFGLYCFQEAGQVWVVPQSPDRPTCSPHTPFSP</sequence>
<comment type="caution">
    <text evidence="1">The sequence shown here is derived from an EMBL/GenBank/DDBJ whole genome shotgun (WGS) entry which is preliminary data.</text>
</comment>
<dbReference type="Proteomes" id="UP000593565">
    <property type="component" value="Unassembled WGS sequence"/>
</dbReference>
<accession>A0A7J6AEE0</accession>